<dbReference type="PANTHER" id="PTHR30086">
    <property type="entry name" value="ARGININE EXPORTER PROTEIN ARGO"/>
    <property type="match status" value="1"/>
</dbReference>
<organism evidence="7">
    <name type="scientific">hydrothermal vent metagenome</name>
    <dbReference type="NCBI Taxonomy" id="652676"/>
    <lineage>
        <taxon>unclassified sequences</taxon>
        <taxon>metagenomes</taxon>
        <taxon>ecological metagenomes</taxon>
    </lineage>
</organism>
<feature type="transmembrane region" description="Helical" evidence="6">
    <location>
        <begin position="139"/>
        <end position="163"/>
    </location>
</feature>
<dbReference type="InterPro" id="IPR001123">
    <property type="entry name" value="LeuE-type"/>
</dbReference>
<keyword evidence="2" id="KW-1003">Cell membrane</keyword>
<feature type="transmembrane region" description="Helical" evidence="6">
    <location>
        <begin position="179"/>
        <end position="196"/>
    </location>
</feature>
<dbReference type="Pfam" id="PF01810">
    <property type="entry name" value="LysE"/>
    <property type="match status" value="1"/>
</dbReference>
<dbReference type="GO" id="GO:0033228">
    <property type="term" value="P:cysteine export across plasma membrane"/>
    <property type="evidence" value="ECO:0007669"/>
    <property type="project" value="TreeGrafter"/>
</dbReference>
<evidence type="ECO:0000256" key="4">
    <source>
        <dbReference type="ARBA" id="ARBA00022989"/>
    </source>
</evidence>
<dbReference type="AlphaFoldDB" id="A0A3B0U0E2"/>
<feature type="transmembrane region" description="Helical" evidence="6">
    <location>
        <begin position="42"/>
        <end position="62"/>
    </location>
</feature>
<keyword evidence="3 6" id="KW-0812">Transmembrane</keyword>
<evidence type="ECO:0000256" key="5">
    <source>
        <dbReference type="ARBA" id="ARBA00023136"/>
    </source>
</evidence>
<name>A0A3B0U0E2_9ZZZZ</name>
<protein>
    <submittedName>
        <fullName evidence="7">Transporter, LysE family</fullName>
    </submittedName>
</protein>
<sequence>MNITVMIAFLFLTIPAFATPGPNNLMLMASGAKFGFVKTLPHMIGINIGFPAMVFLVGLGLSEIFDTYPIIKPVMKYLAAGYFLWMAWHLLGLKIGQQSGAARPMKLFEAVLFQWVNPKAWAMAVSFIAAFVSDGEGRLASLMLITLGCILVGPFFSFFWIYFGQQMQVLLVRTGGEKFLGAILAALMLVAVILFLV</sequence>
<dbReference type="GO" id="GO:0005886">
    <property type="term" value="C:plasma membrane"/>
    <property type="evidence" value="ECO:0007669"/>
    <property type="project" value="UniProtKB-SubCell"/>
</dbReference>
<keyword evidence="5 6" id="KW-0472">Membrane</keyword>
<dbReference type="PANTHER" id="PTHR30086:SF20">
    <property type="entry name" value="ARGININE EXPORTER PROTEIN ARGO-RELATED"/>
    <property type="match status" value="1"/>
</dbReference>
<feature type="transmembrane region" description="Helical" evidence="6">
    <location>
        <begin position="74"/>
        <end position="91"/>
    </location>
</feature>
<gene>
    <name evidence="7" type="ORF">MNBD_ALPHA11-2006</name>
</gene>
<evidence type="ECO:0000256" key="2">
    <source>
        <dbReference type="ARBA" id="ARBA00022475"/>
    </source>
</evidence>
<feature type="transmembrane region" description="Helical" evidence="6">
    <location>
        <begin position="111"/>
        <end position="132"/>
    </location>
</feature>
<proteinExistence type="predicted"/>
<evidence type="ECO:0000256" key="3">
    <source>
        <dbReference type="ARBA" id="ARBA00022692"/>
    </source>
</evidence>
<reference evidence="7" key="1">
    <citation type="submission" date="2018-06" db="EMBL/GenBank/DDBJ databases">
        <authorList>
            <person name="Zhirakovskaya E."/>
        </authorList>
    </citation>
    <scope>NUCLEOTIDE SEQUENCE</scope>
</reference>
<evidence type="ECO:0000256" key="1">
    <source>
        <dbReference type="ARBA" id="ARBA00004651"/>
    </source>
</evidence>
<dbReference type="EMBL" id="UOEQ01000153">
    <property type="protein sequence ID" value="VAW17859.1"/>
    <property type="molecule type" value="Genomic_DNA"/>
</dbReference>
<dbReference type="GO" id="GO:0015171">
    <property type="term" value="F:amino acid transmembrane transporter activity"/>
    <property type="evidence" value="ECO:0007669"/>
    <property type="project" value="TreeGrafter"/>
</dbReference>
<comment type="subcellular location">
    <subcellularLocation>
        <location evidence="1">Cell membrane</location>
        <topology evidence="1">Multi-pass membrane protein</topology>
    </subcellularLocation>
</comment>
<keyword evidence="4 6" id="KW-1133">Transmembrane helix</keyword>
<evidence type="ECO:0000256" key="6">
    <source>
        <dbReference type="SAM" id="Phobius"/>
    </source>
</evidence>
<evidence type="ECO:0000313" key="7">
    <source>
        <dbReference type="EMBL" id="VAW17859.1"/>
    </source>
</evidence>
<accession>A0A3B0U0E2</accession>